<protein>
    <submittedName>
        <fullName evidence="2">DUF4325 domain-containing protein</fullName>
    </submittedName>
</protein>
<dbReference type="InterPro" id="IPR036890">
    <property type="entry name" value="HATPase_C_sf"/>
</dbReference>
<evidence type="ECO:0000313" key="3">
    <source>
        <dbReference type="Proteomes" id="UP000297564"/>
    </source>
</evidence>
<feature type="domain" description="DUF4325" evidence="1">
    <location>
        <begin position="207"/>
        <end position="261"/>
    </location>
</feature>
<dbReference type="Proteomes" id="UP000297564">
    <property type="component" value="Unassembled WGS sequence"/>
</dbReference>
<dbReference type="RefSeq" id="WP_135284195.1">
    <property type="nucleotide sequence ID" value="NZ_SMLL01000002.1"/>
</dbReference>
<reference evidence="2 3" key="1">
    <citation type="submission" date="2019-03" db="EMBL/GenBank/DDBJ databases">
        <title>Ramlibacter rhizophilus CCTCC AB2015357, whole genome shotgun sequence.</title>
        <authorList>
            <person name="Zhang X."/>
            <person name="Feng G."/>
            <person name="Zhu H."/>
        </authorList>
    </citation>
    <scope>NUCLEOTIDE SEQUENCE [LARGE SCALE GENOMIC DNA]</scope>
    <source>
        <strain evidence="2 3">CCTCC AB2015357</strain>
    </source>
</reference>
<organism evidence="2 3">
    <name type="scientific">Ramlibacter rhizophilus</name>
    <dbReference type="NCBI Taxonomy" id="1781167"/>
    <lineage>
        <taxon>Bacteria</taxon>
        <taxon>Pseudomonadati</taxon>
        <taxon>Pseudomonadota</taxon>
        <taxon>Betaproteobacteria</taxon>
        <taxon>Burkholderiales</taxon>
        <taxon>Comamonadaceae</taxon>
        <taxon>Ramlibacter</taxon>
    </lineage>
</organism>
<dbReference type="AlphaFoldDB" id="A0A4Z0BVQ2"/>
<comment type="caution">
    <text evidence="2">The sequence shown here is derived from an EMBL/GenBank/DDBJ whole genome shotgun (WGS) entry which is preliminary data.</text>
</comment>
<dbReference type="EMBL" id="SMLL01000002">
    <property type="protein sequence ID" value="TFZ03396.1"/>
    <property type="molecule type" value="Genomic_DNA"/>
</dbReference>
<keyword evidence="3" id="KW-1185">Reference proteome</keyword>
<accession>A0A4Z0BVQ2</accession>
<gene>
    <name evidence="2" type="ORF">EZ242_05805</name>
</gene>
<dbReference type="Pfam" id="PF14213">
    <property type="entry name" value="DUF4325"/>
    <property type="match status" value="1"/>
</dbReference>
<dbReference type="InterPro" id="IPR025474">
    <property type="entry name" value="DUF4325"/>
</dbReference>
<proteinExistence type="predicted"/>
<name>A0A4Z0BVQ2_9BURK</name>
<sequence length="278" mass="31672">MTEHYYLIKPTLEEHSVWERDVLPVLQDLPENVTNTWSYCFTEMFNNSMDHSEGTVIWSSILRLPRHTRIIVGDDGEGIFRRIQRLLGLSDPRESLFELSKGKLTTDPSNHSGEGIFFSSRLMDTFSILSRGLVFVHDARLEDDWLVRAKHTHGTAVIMELSNSTTKRTVDVFSAYESDDGDLRFNRTVVPVRLAKEAGHNLVSRSQAKRFLARIDRFEHAVLDFAGVTHIGQGFADQVFRVFALQHQGISLDFVNASPEVERVIRHVTSRVNPPTHG</sequence>
<dbReference type="OrthoDB" id="1778336at2"/>
<evidence type="ECO:0000313" key="2">
    <source>
        <dbReference type="EMBL" id="TFZ03396.1"/>
    </source>
</evidence>
<evidence type="ECO:0000259" key="1">
    <source>
        <dbReference type="Pfam" id="PF14213"/>
    </source>
</evidence>
<dbReference type="SUPFAM" id="SSF55874">
    <property type="entry name" value="ATPase domain of HSP90 chaperone/DNA topoisomerase II/histidine kinase"/>
    <property type="match status" value="1"/>
</dbReference>
<dbReference type="Gene3D" id="3.30.565.10">
    <property type="entry name" value="Histidine kinase-like ATPase, C-terminal domain"/>
    <property type="match status" value="1"/>
</dbReference>